<protein>
    <submittedName>
        <fullName evidence="5">von Willebrand factor A domain-containing 9</fullName>
    </submittedName>
</protein>
<accession>A0A3M7P5F2</accession>
<comment type="subcellular location">
    <subcellularLocation>
        <location evidence="1">Nucleus</location>
    </subcellularLocation>
</comment>
<dbReference type="GO" id="GO:0032039">
    <property type="term" value="C:integrator complex"/>
    <property type="evidence" value="ECO:0007669"/>
    <property type="project" value="InterPro"/>
</dbReference>
<dbReference type="InterPro" id="IPR045814">
    <property type="entry name" value="IntS14_b-barrel"/>
</dbReference>
<dbReference type="AlphaFoldDB" id="A0A3M7P5F2"/>
<dbReference type="SUPFAM" id="SSF53300">
    <property type="entry name" value="vWA-like"/>
    <property type="match status" value="1"/>
</dbReference>
<dbReference type="Proteomes" id="UP000276133">
    <property type="component" value="Unassembled WGS sequence"/>
</dbReference>
<dbReference type="Pfam" id="PF19435">
    <property type="entry name" value="IntS14_b-barrel"/>
    <property type="match status" value="2"/>
</dbReference>
<dbReference type="InterPro" id="IPR036465">
    <property type="entry name" value="vWFA_dom_sf"/>
</dbReference>
<dbReference type="PANTHER" id="PTHR13532">
    <property type="match status" value="1"/>
</dbReference>
<feature type="domain" description="Integrator complex subunit 14 C-terminal" evidence="4">
    <location>
        <begin position="441"/>
        <end position="537"/>
    </location>
</feature>
<dbReference type="Gene3D" id="3.40.50.410">
    <property type="entry name" value="von Willebrand factor, type A domain"/>
    <property type="match status" value="1"/>
</dbReference>
<dbReference type="GO" id="GO:0034472">
    <property type="term" value="P:snRNA 3'-end processing"/>
    <property type="evidence" value="ECO:0007669"/>
    <property type="project" value="TreeGrafter"/>
</dbReference>
<sequence length="549" mass="62631">MPLAIIIDNSLSMYKEINENGIKTSKREIASLLCEKLIDLVSSRDKYEFISLVSVSSNAQLLTEFTRDFTKAKQSLKIGKPGDCFNLESGLSKISEMVIDTFGCFTNVQILILTNEFDNSTQEYSIKNFYSKLKENEGIVKNFLESIGFDYDENKYFKNSILNNDILNSNYNFEFNKKLSATILPFSFPNRLDVICLQDKTIHAESGRFEFDDDNFDFRFVKSSNQDSKINYLNEIVDLNGSDGKVFCVDNLNNKFICENFLPEFFNSLFDPFDFELKCGNLKSMINLVPSPINKESRFYGYLGKELSSSIEIVGFINIPDFVTPQTISRHAIVPSCEIFQAEEKSSFFMLLYTSLKSENMAAVIKISADSYGAINCGTDGKTDPKKKSHLTLAIFRPDFSNVEAMLSKINAPETKITASPAKGQVQRPEYTKSYAKGCIVWYRAVNLQSDVQKIFRNAKKMNEKMPIFYKELNRVRKAAITFGIYELFQGLSRMFERELVNSANSYNAEASAQLGHVIRCLNLPEHKDYRRDIQPWTGPQSHSKQGRK</sequence>
<comment type="caution">
    <text evidence="5">The sequence shown here is derived from an EMBL/GenBank/DDBJ whole genome shotgun (WGS) entry which is preliminary data.</text>
</comment>
<dbReference type="InterPro" id="IPR046471">
    <property type="entry name" value="IntS14_C"/>
</dbReference>
<dbReference type="OrthoDB" id="2374335at2759"/>
<dbReference type="EMBL" id="REGN01013158">
    <property type="protein sequence ID" value="RMZ94295.1"/>
    <property type="molecule type" value="Genomic_DNA"/>
</dbReference>
<feature type="domain" description="Integrator complex subunit 14 beta-barrel" evidence="3">
    <location>
        <begin position="344"/>
        <end position="398"/>
    </location>
</feature>
<keyword evidence="6" id="KW-1185">Reference proteome</keyword>
<keyword evidence="2" id="KW-0539">Nucleus</keyword>
<evidence type="ECO:0000256" key="2">
    <source>
        <dbReference type="ARBA" id="ARBA00023242"/>
    </source>
</evidence>
<evidence type="ECO:0000259" key="3">
    <source>
        <dbReference type="Pfam" id="PF19435"/>
    </source>
</evidence>
<proteinExistence type="predicted"/>
<organism evidence="5 6">
    <name type="scientific">Brachionus plicatilis</name>
    <name type="common">Marine rotifer</name>
    <name type="synonym">Brachionus muelleri</name>
    <dbReference type="NCBI Taxonomy" id="10195"/>
    <lineage>
        <taxon>Eukaryota</taxon>
        <taxon>Metazoa</taxon>
        <taxon>Spiralia</taxon>
        <taxon>Gnathifera</taxon>
        <taxon>Rotifera</taxon>
        <taxon>Eurotatoria</taxon>
        <taxon>Monogononta</taxon>
        <taxon>Pseudotrocha</taxon>
        <taxon>Ploima</taxon>
        <taxon>Brachionidae</taxon>
        <taxon>Brachionus</taxon>
    </lineage>
</organism>
<feature type="domain" description="Integrator complex subunit 14 beta-barrel" evidence="3">
    <location>
        <begin position="270"/>
        <end position="337"/>
    </location>
</feature>
<evidence type="ECO:0000313" key="6">
    <source>
        <dbReference type="Proteomes" id="UP000276133"/>
    </source>
</evidence>
<name>A0A3M7P5F2_BRAPC</name>
<evidence type="ECO:0000313" key="5">
    <source>
        <dbReference type="EMBL" id="RMZ94295.1"/>
    </source>
</evidence>
<dbReference type="InterPro" id="IPR039841">
    <property type="entry name" value="INTS14"/>
</dbReference>
<evidence type="ECO:0000259" key="4">
    <source>
        <dbReference type="Pfam" id="PF20504"/>
    </source>
</evidence>
<gene>
    <name evidence="5" type="ORF">BpHYR1_049287</name>
</gene>
<dbReference type="STRING" id="10195.A0A3M7P5F2"/>
<dbReference type="Pfam" id="PF20504">
    <property type="entry name" value="IntS14_C"/>
    <property type="match status" value="1"/>
</dbReference>
<dbReference type="PANTHER" id="PTHR13532:SF3">
    <property type="entry name" value="INTEGRATOR COMPLEX SUBUNIT 14"/>
    <property type="match status" value="1"/>
</dbReference>
<reference evidence="5 6" key="1">
    <citation type="journal article" date="2018" name="Sci. Rep.">
        <title>Genomic signatures of local adaptation to the degree of environmental predictability in rotifers.</title>
        <authorList>
            <person name="Franch-Gras L."/>
            <person name="Hahn C."/>
            <person name="Garcia-Roger E.M."/>
            <person name="Carmona M.J."/>
            <person name="Serra M."/>
            <person name="Gomez A."/>
        </authorList>
    </citation>
    <scope>NUCLEOTIDE SEQUENCE [LARGE SCALE GENOMIC DNA]</scope>
    <source>
        <strain evidence="5">HYR1</strain>
    </source>
</reference>
<evidence type="ECO:0000256" key="1">
    <source>
        <dbReference type="ARBA" id="ARBA00004123"/>
    </source>
</evidence>